<dbReference type="EMBL" id="RBNI01003273">
    <property type="protein sequence ID" value="RUP48520.1"/>
    <property type="molecule type" value="Genomic_DNA"/>
</dbReference>
<dbReference type="GO" id="GO:0000049">
    <property type="term" value="F:tRNA binding"/>
    <property type="evidence" value="ECO:0007669"/>
    <property type="project" value="UniProtKB-UniRule"/>
</dbReference>
<dbReference type="InterPro" id="IPR002547">
    <property type="entry name" value="tRNA-bd_dom"/>
</dbReference>
<proteinExistence type="predicted"/>
<dbReference type="Gene3D" id="2.40.50.140">
    <property type="entry name" value="Nucleic acid-binding proteins"/>
    <property type="match status" value="1"/>
</dbReference>
<gene>
    <name evidence="1" type="ORF">BC936DRAFT_144453</name>
</gene>
<protein>
    <submittedName>
        <fullName evidence="1">Uncharacterized protein</fullName>
    </submittedName>
</protein>
<dbReference type="OrthoDB" id="19141at2759"/>
<dbReference type="PROSITE" id="PS50886">
    <property type="entry name" value="TRBD"/>
    <property type="match status" value="1"/>
</dbReference>
<dbReference type="InterPro" id="IPR012340">
    <property type="entry name" value="NA-bd_OB-fold"/>
</dbReference>
<keyword evidence="2" id="KW-1185">Reference proteome</keyword>
<dbReference type="SUPFAM" id="SSF50249">
    <property type="entry name" value="Nucleic acid-binding proteins"/>
    <property type="match status" value="1"/>
</dbReference>
<dbReference type="Proteomes" id="UP000268093">
    <property type="component" value="Unassembled WGS sequence"/>
</dbReference>
<evidence type="ECO:0000313" key="1">
    <source>
        <dbReference type="EMBL" id="RUP48520.1"/>
    </source>
</evidence>
<evidence type="ECO:0000313" key="2">
    <source>
        <dbReference type="Proteomes" id="UP000268093"/>
    </source>
</evidence>
<accession>A0A433DCE8</accession>
<reference evidence="1 2" key="1">
    <citation type="journal article" date="2018" name="New Phytol.">
        <title>Phylogenomics of Endogonaceae and evolution of mycorrhizas within Mucoromycota.</title>
        <authorList>
            <person name="Chang Y."/>
            <person name="Desiro A."/>
            <person name="Na H."/>
            <person name="Sandor L."/>
            <person name="Lipzen A."/>
            <person name="Clum A."/>
            <person name="Barry K."/>
            <person name="Grigoriev I.V."/>
            <person name="Martin F.M."/>
            <person name="Stajich J.E."/>
            <person name="Smith M.E."/>
            <person name="Bonito G."/>
            <person name="Spatafora J.W."/>
        </authorList>
    </citation>
    <scope>NUCLEOTIDE SEQUENCE [LARGE SCALE GENOMIC DNA]</scope>
    <source>
        <strain evidence="1 2">GMNB39</strain>
    </source>
</reference>
<organism evidence="1 2">
    <name type="scientific">Jimgerdemannia flammicorona</name>
    <dbReference type="NCBI Taxonomy" id="994334"/>
    <lineage>
        <taxon>Eukaryota</taxon>
        <taxon>Fungi</taxon>
        <taxon>Fungi incertae sedis</taxon>
        <taxon>Mucoromycota</taxon>
        <taxon>Mucoromycotina</taxon>
        <taxon>Endogonomycetes</taxon>
        <taxon>Endogonales</taxon>
        <taxon>Endogonaceae</taxon>
        <taxon>Jimgerdemannia</taxon>
    </lineage>
</organism>
<comment type="caution">
    <text evidence="1">The sequence shown here is derived from an EMBL/GenBank/DDBJ whole genome shotgun (WGS) entry which is preliminary data.</text>
</comment>
<name>A0A433DCE8_9FUNG</name>
<sequence>MISQYSRLLNYAPAARINLTRSTLQLANHHRLEHTPVEAKSVELIHRIDIRVGRILKIERHPDADSLYVEQGL</sequence>